<reference evidence="2" key="1">
    <citation type="submission" date="2023-07" db="EMBL/GenBank/DDBJ databases">
        <title>Christiangramia sp. SM2212., a novel bacterium of the family Flavobacteriaceae isolated from the sea sediment.</title>
        <authorList>
            <person name="Wang J."/>
            <person name="Zhang X."/>
        </authorList>
    </citation>
    <scope>NUCLEOTIDE SEQUENCE [LARGE SCALE GENOMIC DNA]</scope>
    <source>
        <strain evidence="2">SM2212</strain>
    </source>
</reference>
<organism evidence="1 2">
    <name type="scientific">Christiangramia sediminicola</name>
    <dbReference type="NCBI Taxonomy" id="3073267"/>
    <lineage>
        <taxon>Bacteria</taxon>
        <taxon>Pseudomonadati</taxon>
        <taxon>Bacteroidota</taxon>
        <taxon>Flavobacteriia</taxon>
        <taxon>Flavobacteriales</taxon>
        <taxon>Flavobacteriaceae</taxon>
        <taxon>Christiangramia</taxon>
    </lineage>
</organism>
<dbReference type="RefSeq" id="WP_309561672.1">
    <property type="nucleotide sequence ID" value="NZ_JAVJIU010000003.1"/>
</dbReference>
<keyword evidence="2" id="KW-1185">Reference proteome</keyword>
<dbReference type="Proteomes" id="UP001257234">
    <property type="component" value="Unassembled WGS sequence"/>
</dbReference>
<evidence type="ECO:0000313" key="2">
    <source>
        <dbReference type="Proteomes" id="UP001257234"/>
    </source>
</evidence>
<sequence>MEIITDVFSLCYKAIRTGIPITRESTKDKEYHFQNWFKSRLLTLNRPFDEPGRNTYPDFKMVRETVGFELKGLQTPGRIKNYDSNSQVPTGFHNGREVYYVFGRYDKTPLDPKKYPVMDLIICHGDFLNADHDYVHKNKSVKQFGSYGDIMIRDRKMYVCPTPYALTEGTEGQITLITPKDLALDNRLRQVGDLKRTECDKLIKSYEFDLETNELISHKIPNPNAGRIHEFKAYRVKEDEGPLVKMRD</sequence>
<protein>
    <recommendedName>
        <fullName evidence="3">Restriction endonuclease</fullName>
    </recommendedName>
</protein>
<evidence type="ECO:0000313" key="1">
    <source>
        <dbReference type="EMBL" id="MDR5590800.1"/>
    </source>
</evidence>
<dbReference type="EMBL" id="JAVJIU010000003">
    <property type="protein sequence ID" value="MDR5590800.1"/>
    <property type="molecule type" value="Genomic_DNA"/>
</dbReference>
<gene>
    <name evidence="1" type="ORF">RE431_09115</name>
</gene>
<name>A0ABU1EQX8_9FLAO</name>
<accession>A0ABU1EQX8</accession>
<proteinExistence type="predicted"/>
<comment type="caution">
    <text evidence="1">The sequence shown here is derived from an EMBL/GenBank/DDBJ whole genome shotgun (WGS) entry which is preliminary data.</text>
</comment>
<evidence type="ECO:0008006" key="3">
    <source>
        <dbReference type="Google" id="ProtNLM"/>
    </source>
</evidence>